<proteinExistence type="predicted"/>
<comment type="caution">
    <text evidence="3">The sequence shown here is derived from an EMBL/GenBank/DDBJ whole genome shotgun (WGS) entry which is preliminary data.</text>
</comment>
<keyword evidence="4" id="KW-1185">Reference proteome</keyword>
<reference evidence="3" key="1">
    <citation type="journal article" date="2014" name="Int. J. Syst. Evol. Microbiol.">
        <title>Complete genome sequence of Corynebacterium casei LMG S-19264T (=DSM 44701T), isolated from a smear-ripened cheese.</title>
        <authorList>
            <consortium name="US DOE Joint Genome Institute (JGI-PGF)"/>
            <person name="Walter F."/>
            <person name="Albersmeier A."/>
            <person name="Kalinowski J."/>
            <person name="Ruckert C."/>
        </authorList>
    </citation>
    <scope>NUCLEOTIDE SEQUENCE</scope>
    <source>
        <strain evidence="3">JCM 4122</strain>
    </source>
</reference>
<keyword evidence="1" id="KW-0812">Transmembrane</keyword>
<protein>
    <recommendedName>
        <fullName evidence="2">DUF6199 domain-containing protein</fullName>
    </recommendedName>
</protein>
<dbReference type="AlphaFoldDB" id="A0A919BWG6"/>
<keyword evidence="1" id="KW-0472">Membrane</keyword>
<gene>
    <name evidence="3" type="ORF">GCM10017667_69520</name>
</gene>
<evidence type="ECO:0000313" key="3">
    <source>
        <dbReference type="EMBL" id="GHG24058.1"/>
    </source>
</evidence>
<reference evidence="3" key="2">
    <citation type="submission" date="2020-09" db="EMBL/GenBank/DDBJ databases">
        <authorList>
            <person name="Sun Q."/>
            <person name="Ohkuma M."/>
        </authorList>
    </citation>
    <scope>NUCLEOTIDE SEQUENCE</scope>
    <source>
        <strain evidence="3">JCM 4122</strain>
    </source>
</reference>
<keyword evidence="1" id="KW-1133">Transmembrane helix</keyword>
<sequence>MRGSMNPDTLTQTASGTSSALLIPLLCLFLVLGLIQVVRPQLLWRANARLQKGWVKDPGATEPTGKGYAVQRITGVIFLAVATWMLVRAL</sequence>
<evidence type="ECO:0000256" key="1">
    <source>
        <dbReference type="SAM" id="Phobius"/>
    </source>
</evidence>
<feature type="transmembrane region" description="Helical" evidence="1">
    <location>
        <begin position="20"/>
        <end position="38"/>
    </location>
</feature>
<dbReference type="Pfam" id="PF19701">
    <property type="entry name" value="DUF6199"/>
    <property type="match status" value="1"/>
</dbReference>
<dbReference type="EMBL" id="BNBE01000004">
    <property type="protein sequence ID" value="GHG24058.1"/>
    <property type="molecule type" value="Genomic_DNA"/>
</dbReference>
<name>A0A919BWG6_STRFL</name>
<feature type="domain" description="DUF6199" evidence="2">
    <location>
        <begin position="26"/>
        <end position="88"/>
    </location>
</feature>
<evidence type="ECO:0000313" key="4">
    <source>
        <dbReference type="Proteomes" id="UP000632849"/>
    </source>
</evidence>
<organism evidence="3 4">
    <name type="scientific">Streptomyces filamentosus</name>
    <name type="common">Streptomyces roseosporus</name>
    <dbReference type="NCBI Taxonomy" id="67294"/>
    <lineage>
        <taxon>Bacteria</taxon>
        <taxon>Bacillati</taxon>
        <taxon>Actinomycetota</taxon>
        <taxon>Actinomycetes</taxon>
        <taxon>Kitasatosporales</taxon>
        <taxon>Streptomycetaceae</taxon>
        <taxon>Streptomyces</taxon>
    </lineage>
</organism>
<dbReference type="InterPro" id="IPR045679">
    <property type="entry name" value="DUF6199"/>
</dbReference>
<evidence type="ECO:0000259" key="2">
    <source>
        <dbReference type="Pfam" id="PF19701"/>
    </source>
</evidence>
<dbReference type="Proteomes" id="UP000632849">
    <property type="component" value="Unassembled WGS sequence"/>
</dbReference>
<feature type="transmembrane region" description="Helical" evidence="1">
    <location>
        <begin position="69"/>
        <end position="87"/>
    </location>
</feature>
<accession>A0A919BWG6</accession>